<dbReference type="EMBL" id="MHOZ01000043">
    <property type="protein sequence ID" value="OGZ72219.1"/>
    <property type="molecule type" value="Genomic_DNA"/>
</dbReference>
<gene>
    <name evidence="1" type="ORF">A2998_03420</name>
</gene>
<accession>A0A1G2IBS2</accession>
<name>A0A1G2IBS2_9BACT</name>
<evidence type="ECO:0000313" key="1">
    <source>
        <dbReference type="EMBL" id="OGZ72219.1"/>
    </source>
</evidence>
<proteinExistence type="predicted"/>
<protein>
    <submittedName>
        <fullName evidence="1">Uncharacterized protein</fullName>
    </submittedName>
</protein>
<evidence type="ECO:0000313" key="2">
    <source>
        <dbReference type="Proteomes" id="UP000178826"/>
    </source>
</evidence>
<reference evidence="1 2" key="1">
    <citation type="journal article" date="2016" name="Nat. Commun.">
        <title>Thousands of microbial genomes shed light on interconnected biogeochemical processes in an aquifer system.</title>
        <authorList>
            <person name="Anantharaman K."/>
            <person name="Brown C.T."/>
            <person name="Hug L.A."/>
            <person name="Sharon I."/>
            <person name="Castelle C.J."/>
            <person name="Probst A.J."/>
            <person name="Thomas B.C."/>
            <person name="Singh A."/>
            <person name="Wilkins M.J."/>
            <person name="Karaoz U."/>
            <person name="Brodie E.L."/>
            <person name="Williams K.H."/>
            <person name="Hubbard S.S."/>
            <person name="Banfield J.F."/>
        </authorList>
    </citation>
    <scope>NUCLEOTIDE SEQUENCE [LARGE SCALE GENOMIC DNA]</scope>
</reference>
<organism evidence="1 2">
    <name type="scientific">Candidatus Staskawiczbacteria bacterium RIFCSPLOWO2_01_FULL_37_25b</name>
    <dbReference type="NCBI Taxonomy" id="1802213"/>
    <lineage>
        <taxon>Bacteria</taxon>
        <taxon>Candidatus Staskawicziibacteriota</taxon>
    </lineage>
</organism>
<sequence length="119" mass="13895">MEEKRGKDDNDIEVLCREYQEGKISKVELDKKLGNLFDKNFPMFAKGFFRFNGQIFMAKEVRKKILFGLIGNSISCQGYVFDKSVRNWKSVSKEIFLEAAEKGENIKELPEDIKNENKF</sequence>
<dbReference type="Proteomes" id="UP000178826">
    <property type="component" value="Unassembled WGS sequence"/>
</dbReference>
<comment type="caution">
    <text evidence="1">The sequence shown here is derived from an EMBL/GenBank/DDBJ whole genome shotgun (WGS) entry which is preliminary data.</text>
</comment>
<dbReference type="AlphaFoldDB" id="A0A1G2IBS2"/>